<dbReference type="InterPro" id="IPR002541">
    <property type="entry name" value="Cyt_c_assembly"/>
</dbReference>
<evidence type="ECO:0000313" key="3">
    <source>
        <dbReference type="EMBL" id="OIR18417.1"/>
    </source>
</evidence>
<feature type="transmembrane region" description="Helical" evidence="1">
    <location>
        <begin position="36"/>
        <end position="54"/>
    </location>
</feature>
<dbReference type="PANTHER" id="PTHR38034:SF1">
    <property type="entry name" value="INNER MEMBRANE PROTEIN YPJD"/>
    <property type="match status" value="1"/>
</dbReference>
<evidence type="ECO:0000259" key="2">
    <source>
        <dbReference type="Pfam" id="PF01578"/>
    </source>
</evidence>
<keyword evidence="1" id="KW-0812">Transmembrane</keyword>
<dbReference type="EMBL" id="MLJW01000003">
    <property type="protein sequence ID" value="OIR18417.1"/>
    <property type="molecule type" value="Genomic_DNA"/>
</dbReference>
<accession>A0A1J5TC07</accession>
<feature type="transmembrane region" description="Helical" evidence="1">
    <location>
        <begin position="247"/>
        <end position="268"/>
    </location>
</feature>
<feature type="transmembrane region" description="Helical" evidence="1">
    <location>
        <begin position="215"/>
        <end position="235"/>
    </location>
</feature>
<feature type="transmembrane region" description="Helical" evidence="1">
    <location>
        <begin position="178"/>
        <end position="200"/>
    </location>
</feature>
<protein>
    <submittedName>
        <fullName evidence="3">Inner membrane protein YpjD</fullName>
    </submittedName>
</protein>
<gene>
    <name evidence="3" type="primary">ypjD_2</name>
    <name evidence="3" type="ORF">GALL_17460</name>
</gene>
<feature type="transmembrane region" description="Helical" evidence="1">
    <location>
        <begin position="97"/>
        <end position="118"/>
    </location>
</feature>
<keyword evidence="1" id="KW-1133">Transmembrane helix</keyword>
<evidence type="ECO:0000256" key="1">
    <source>
        <dbReference type="SAM" id="Phobius"/>
    </source>
</evidence>
<feature type="domain" description="Cytochrome c assembly protein" evidence="2">
    <location>
        <begin position="47"/>
        <end position="267"/>
    </location>
</feature>
<feature type="transmembrane region" description="Helical" evidence="1">
    <location>
        <begin position="130"/>
        <end position="153"/>
    </location>
</feature>
<feature type="transmembrane region" description="Helical" evidence="1">
    <location>
        <begin position="66"/>
        <end position="85"/>
    </location>
</feature>
<keyword evidence="1" id="KW-0472">Membrane</keyword>
<organism evidence="3">
    <name type="scientific">mine drainage metagenome</name>
    <dbReference type="NCBI Taxonomy" id="410659"/>
    <lineage>
        <taxon>unclassified sequences</taxon>
        <taxon>metagenomes</taxon>
        <taxon>ecological metagenomes</taxon>
    </lineage>
</organism>
<proteinExistence type="predicted"/>
<sequence>MSNQALHLLTFALYSILAILFWRAQAAGDAEQKNRGVLGFAVIVPLALHGWLLYDTLFIWGALNLGLVYALSLILWLTVLIYWLARYFYPVSSLQTLVLPLAAVSTALPAIFPDVRILSQPASGLFDTHVLGAMLAYSLFTIAALHAGLISLVEKRLHHAQMPKVLRNLPPLLTMESLLFRVIGVGFVLLSITIASGMLFSEKIFGHPWQFSHKVLFGMLSWGVFAVLLMGHRFYGWRGHTAVRWTMSGFGFLVLAYLGTQFVLEAILHR</sequence>
<comment type="caution">
    <text evidence="3">The sequence shown here is derived from an EMBL/GenBank/DDBJ whole genome shotgun (WGS) entry which is preliminary data.</text>
</comment>
<dbReference type="InterPro" id="IPR052372">
    <property type="entry name" value="YpjD/HemX"/>
</dbReference>
<dbReference type="GO" id="GO:0020037">
    <property type="term" value="F:heme binding"/>
    <property type="evidence" value="ECO:0007669"/>
    <property type="project" value="InterPro"/>
</dbReference>
<dbReference type="AlphaFoldDB" id="A0A1J5TC07"/>
<dbReference type="PANTHER" id="PTHR38034">
    <property type="entry name" value="INNER MEMBRANE PROTEIN YPJD"/>
    <property type="match status" value="1"/>
</dbReference>
<dbReference type="GO" id="GO:0017004">
    <property type="term" value="P:cytochrome complex assembly"/>
    <property type="evidence" value="ECO:0007669"/>
    <property type="project" value="InterPro"/>
</dbReference>
<reference evidence="3" key="1">
    <citation type="submission" date="2016-10" db="EMBL/GenBank/DDBJ databases">
        <title>Sequence of Gallionella enrichment culture.</title>
        <authorList>
            <person name="Poehlein A."/>
            <person name="Muehling M."/>
            <person name="Daniel R."/>
        </authorList>
    </citation>
    <scope>NUCLEOTIDE SEQUENCE</scope>
</reference>
<dbReference type="Pfam" id="PF01578">
    <property type="entry name" value="Cytochrom_C_asm"/>
    <property type="match status" value="1"/>
</dbReference>
<name>A0A1J5TC07_9ZZZZ</name>